<dbReference type="AlphaFoldDB" id="A0A2U1KBG8"/>
<evidence type="ECO:0000313" key="14">
    <source>
        <dbReference type="Proteomes" id="UP000245207"/>
    </source>
</evidence>
<feature type="binding site" description="axial binding residue" evidence="10">
    <location>
        <position position="442"/>
    </location>
    <ligand>
        <name>heme</name>
        <dbReference type="ChEBI" id="CHEBI:30413"/>
    </ligand>
    <ligandPart>
        <name>Fe</name>
        <dbReference type="ChEBI" id="CHEBI:18248"/>
    </ligandPart>
</feature>
<comment type="caution">
    <text evidence="13">The sequence shown here is derived from an EMBL/GenBank/DDBJ whole genome shotgun (WGS) entry which is preliminary data.</text>
</comment>
<evidence type="ECO:0000256" key="11">
    <source>
        <dbReference type="RuleBase" id="RU000461"/>
    </source>
</evidence>
<dbReference type="FunFam" id="1.10.630.10:FF:000019">
    <property type="entry name" value="Cytochrome P450 family protein"/>
    <property type="match status" value="1"/>
</dbReference>
<keyword evidence="9 12" id="KW-0472">Membrane</keyword>
<keyword evidence="4 10" id="KW-0349">Heme</keyword>
<proteinExistence type="inferred from homology"/>
<evidence type="ECO:0000256" key="12">
    <source>
        <dbReference type="SAM" id="Phobius"/>
    </source>
</evidence>
<reference evidence="13 14" key="1">
    <citation type="journal article" date="2018" name="Mol. Plant">
        <title>The genome of Artemisia annua provides insight into the evolution of Asteraceae family and artemisinin biosynthesis.</title>
        <authorList>
            <person name="Shen Q."/>
            <person name="Zhang L."/>
            <person name="Liao Z."/>
            <person name="Wang S."/>
            <person name="Yan T."/>
            <person name="Shi P."/>
            <person name="Liu M."/>
            <person name="Fu X."/>
            <person name="Pan Q."/>
            <person name="Wang Y."/>
            <person name="Lv Z."/>
            <person name="Lu X."/>
            <person name="Zhang F."/>
            <person name="Jiang W."/>
            <person name="Ma Y."/>
            <person name="Chen M."/>
            <person name="Hao X."/>
            <person name="Li L."/>
            <person name="Tang Y."/>
            <person name="Lv G."/>
            <person name="Zhou Y."/>
            <person name="Sun X."/>
            <person name="Brodelius P.E."/>
            <person name="Rose J.K.C."/>
            <person name="Tang K."/>
        </authorList>
    </citation>
    <scope>NUCLEOTIDE SEQUENCE [LARGE SCALE GENOMIC DNA]</scope>
    <source>
        <strain evidence="14">cv. Huhao1</strain>
        <tissue evidence="13">Leaf</tissue>
    </source>
</reference>
<evidence type="ECO:0000256" key="10">
    <source>
        <dbReference type="PIRSR" id="PIRSR602401-1"/>
    </source>
</evidence>
<evidence type="ECO:0000256" key="2">
    <source>
        <dbReference type="ARBA" id="ARBA00004370"/>
    </source>
</evidence>
<dbReference type="GO" id="GO:0005506">
    <property type="term" value="F:iron ion binding"/>
    <property type="evidence" value="ECO:0007669"/>
    <property type="project" value="InterPro"/>
</dbReference>
<evidence type="ECO:0000256" key="9">
    <source>
        <dbReference type="ARBA" id="ARBA00023136"/>
    </source>
</evidence>
<feature type="transmembrane region" description="Helical" evidence="12">
    <location>
        <begin position="6"/>
        <end position="24"/>
    </location>
</feature>
<evidence type="ECO:0000256" key="6">
    <source>
        <dbReference type="ARBA" id="ARBA00023002"/>
    </source>
</evidence>
<dbReference type="PROSITE" id="PS00086">
    <property type="entry name" value="CYTOCHROME_P450"/>
    <property type="match status" value="1"/>
</dbReference>
<evidence type="ECO:0000256" key="3">
    <source>
        <dbReference type="ARBA" id="ARBA00010617"/>
    </source>
</evidence>
<dbReference type="PRINTS" id="PR00385">
    <property type="entry name" value="P450"/>
</dbReference>
<comment type="cofactor">
    <cofactor evidence="1 10">
        <name>heme</name>
        <dbReference type="ChEBI" id="CHEBI:30413"/>
    </cofactor>
</comment>
<dbReference type="CDD" id="cd20655">
    <property type="entry name" value="CYP93"/>
    <property type="match status" value="1"/>
</dbReference>
<evidence type="ECO:0000256" key="5">
    <source>
        <dbReference type="ARBA" id="ARBA00022723"/>
    </source>
</evidence>
<dbReference type="InterPro" id="IPR001128">
    <property type="entry name" value="Cyt_P450"/>
</dbReference>
<protein>
    <submittedName>
        <fullName evidence="13">Cytochrome P450 93A3</fullName>
    </submittedName>
</protein>
<dbReference type="InterPro" id="IPR036396">
    <property type="entry name" value="Cyt_P450_sf"/>
</dbReference>
<dbReference type="STRING" id="35608.A0A2U1KBG8"/>
<keyword evidence="7 10" id="KW-0408">Iron</keyword>
<dbReference type="InterPro" id="IPR002401">
    <property type="entry name" value="Cyt_P450_E_grp-I"/>
</dbReference>
<dbReference type="OrthoDB" id="1103324at2759"/>
<keyword evidence="14" id="KW-1185">Reference proteome</keyword>
<dbReference type="GO" id="GO:0016020">
    <property type="term" value="C:membrane"/>
    <property type="evidence" value="ECO:0007669"/>
    <property type="project" value="UniProtKB-SubCell"/>
</dbReference>
<keyword evidence="5 10" id="KW-0479">Metal-binding</keyword>
<evidence type="ECO:0000313" key="13">
    <source>
        <dbReference type="EMBL" id="PWA34102.1"/>
    </source>
</evidence>
<keyword evidence="6 11" id="KW-0560">Oxidoreductase</keyword>
<name>A0A2U1KBG8_ARTAN</name>
<dbReference type="EMBL" id="PKPP01023825">
    <property type="protein sequence ID" value="PWA34102.1"/>
    <property type="molecule type" value="Genomic_DNA"/>
</dbReference>
<evidence type="ECO:0000256" key="4">
    <source>
        <dbReference type="ARBA" id="ARBA00022617"/>
    </source>
</evidence>
<keyword evidence="8 11" id="KW-0503">Monooxygenase</keyword>
<dbReference type="Proteomes" id="UP000245207">
    <property type="component" value="Unassembled WGS sequence"/>
</dbReference>
<dbReference type="SUPFAM" id="SSF48264">
    <property type="entry name" value="Cytochrome P450"/>
    <property type="match status" value="1"/>
</dbReference>
<comment type="subcellular location">
    <subcellularLocation>
        <location evidence="2">Membrane</location>
    </subcellularLocation>
</comment>
<keyword evidence="12" id="KW-0812">Transmembrane</keyword>
<evidence type="ECO:0000256" key="1">
    <source>
        <dbReference type="ARBA" id="ARBA00001971"/>
    </source>
</evidence>
<dbReference type="InterPro" id="IPR017972">
    <property type="entry name" value="Cyt_P450_CS"/>
</dbReference>
<dbReference type="PANTHER" id="PTHR47943">
    <property type="entry name" value="CYTOCHROME P450 93A3-LIKE"/>
    <property type="match status" value="1"/>
</dbReference>
<comment type="similarity">
    <text evidence="3 11">Belongs to the cytochrome P450 family.</text>
</comment>
<sequence length="507" mass="57098">MADFQAYYLSLFLICLTCTILIWAKVFKSSSRNPPTPFGLPIIGHLHLLSPLPHEAFHKLALQYGPMFRLFLGSVPCVVVSSPETAKEILKTNENAFIDRPQNSGAAYITYGLKDFILAPYGPYWTFMKKIVVSQLLCKQTLDLQASVRHDEINRFINILSQNANVGKSVDIGKELMKLTNNVISRMILRKRCTDDVGKEEGDISKLIADTSAGVGNFNISDYIWLFKILDLQGSGKKVIDIRARFDVIFDKIIEEHEVARKQKKTGEEKDLLDMLLDIEQDKSMEIKLSRENIKALIQNLFMAGTDTSASTLKWALAQLINHPDIMKKAKEEIDQVVGGKRLVQESDIPNLPYLQAIVKETLRLHPAAPVIPRKSRQNCNVLGYDIPANTHIFINVLAINKDPNHWENPLEFRPERFETNMVDVRGQQFHFLTFGTGRRMCPGISLAHHIMHTTLGAMLQCFDWKAGKDGNLASVDMEEGTGLTLPRANPLVCVPVARLNPIPFPI</sequence>
<dbReference type="GO" id="GO:0020037">
    <property type="term" value="F:heme binding"/>
    <property type="evidence" value="ECO:0007669"/>
    <property type="project" value="InterPro"/>
</dbReference>
<dbReference type="GO" id="GO:0004497">
    <property type="term" value="F:monooxygenase activity"/>
    <property type="evidence" value="ECO:0007669"/>
    <property type="project" value="UniProtKB-KW"/>
</dbReference>
<dbReference type="GO" id="GO:0016705">
    <property type="term" value="F:oxidoreductase activity, acting on paired donors, with incorporation or reduction of molecular oxygen"/>
    <property type="evidence" value="ECO:0007669"/>
    <property type="project" value="InterPro"/>
</dbReference>
<evidence type="ECO:0000256" key="7">
    <source>
        <dbReference type="ARBA" id="ARBA00023004"/>
    </source>
</evidence>
<keyword evidence="12" id="KW-1133">Transmembrane helix</keyword>
<accession>A0A2U1KBG8</accession>
<dbReference type="Gene3D" id="1.10.630.10">
    <property type="entry name" value="Cytochrome P450"/>
    <property type="match status" value="1"/>
</dbReference>
<evidence type="ECO:0000256" key="8">
    <source>
        <dbReference type="ARBA" id="ARBA00023033"/>
    </source>
</evidence>
<dbReference type="PRINTS" id="PR00463">
    <property type="entry name" value="EP450I"/>
</dbReference>
<gene>
    <name evidence="13" type="ORF">CTI12_AA622380</name>
</gene>
<organism evidence="13 14">
    <name type="scientific">Artemisia annua</name>
    <name type="common">Sweet wormwood</name>
    <dbReference type="NCBI Taxonomy" id="35608"/>
    <lineage>
        <taxon>Eukaryota</taxon>
        <taxon>Viridiplantae</taxon>
        <taxon>Streptophyta</taxon>
        <taxon>Embryophyta</taxon>
        <taxon>Tracheophyta</taxon>
        <taxon>Spermatophyta</taxon>
        <taxon>Magnoliopsida</taxon>
        <taxon>eudicotyledons</taxon>
        <taxon>Gunneridae</taxon>
        <taxon>Pentapetalae</taxon>
        <taxon>asterids</taxon>
        <taxon>campanulids</taxon>
        <taxon>Asterales</taxon>
        <taxon>Asteraceae</taxon>
        <taxon>Asteroideae</taxon>
        <taxon>Anthemideae</taxon>
        <taxon>Artemisiinae</taxon>
        <taxon>Artemisia</taxon>
    </lineage>
</organism>
<dbReference type="PANTHER" id="PTHR47943:SF8">
    <property type="entry name" value="CYTOCHROME P450"/>
    <property type="match status" value="1"/>
</dbReference>
<dbReference type="Pfam" id="PF00067">
    <property type="entry name" value="p450"/>
    <property type="match status" value="1"/>
</dbReference>